<dbReference type="PROSITE" id="PS51257">
    <property type="entry name" value="PROKAR_LIPOPROTEIN"/>
    <property type="match status" value="1"/>
</dbReference>
<evidence type="ECO:0000256" key="2">
    <source>
        <dbReference type="ARBA" id="ARBA00022723"/>
    </source>
</evidence>
<accession>U2YQ98</accession>
<keyword evidence="5" id="KW-0732">Signal</keyword>
<dbReference type="PROSITE" id="PS51007">
    <property type="entry name" value="CYTC"/>
    <property type="match status" value="1"/>
</dbReference>
<evidence type="ECO:0000256" key="4">
    <source>
        <dbReference type="PROSITE-ProRule" id="PRU00433"/>
    </source>
</evidence>
<evidence type="ECO:0000259" key="6">
    <source>
        <dbReference type="PROSITE" id="PS51007"/>
    </source>
</evidence>
<reference evidence="7" key="1">
    <citation type="journal article" date="2013" name="Genome Announc.">
        <title>Draft Genome Sequence of Loktanella cinnabarina LL-001T, Isolated from Deep-Sea Floor Sediment.</title>
        <authorList>
            <person name="Nishi S."/>
            <person name="Tsubouchi T."/>
            <person name="Takaki Y."/>
            <person name="Koyanagi R."/>
            <person name="Satoh N."/>
            <person name="Maruyama T."/>
            <person name="Hatada Y."/>
        </authorList>
    </citation>
    <scope>NUCLEOTIDE SEQUENCE [LARGE SCALE GENOMIC DNA]</scope>
    <source>
        <strain evidence="7">LL-001</strain>
    </source>
</reference>
<evidence type="ECO:0000256" key="3">
    <source>
        <dbReference type="ARBA" id="ARBA00023004"/>
    </source>
</evidence>
<evidence type="ECO:0000313" key="7">
    <source>
        <dbReference type="EMBL" id="GAD57601.1"/>
    </source>
</evidence>
<dbReference type="Proteomes" id="UP000016566">
    <property type="component" value="Unassembled WGS sequence"/>
</dbReference>
<keyword evidence="3 4" id="KW-0408">Iron</keyword>
<evidence type="ECO:0000256" key="1">
    <source>
        <dbReference type="ARBA" id="ARBA00022617"/>
    </source>
</evidence>
<proteinExistence type="predicted"/>
<dbReference type="InterPro" id="IPR036909">
    <property type="entry name" value="Cyt_c-like_dom_sf"/>
</dbReference>
<dbReference type="GO" id="GO:0046872">
    <property type="term" value="F:metal ion binding"/>
    <property type="evidence" value="ECO:0007669"/>
    <property type="project" value="UniProtKB-KW"/>
</dbReference>
<dbReference type="eggNOG" id="COG2863">
    <property type="taxonomic scope" value="Bacteria"/>
</dbReference>
<feature type="signal peptide" evidence="5">
    <location>
        <begin position="1"/>
        <end position="20"/>
    </location>
</feature>
<dbReference type="AlphaFoldDB" id="U2YQ98"/>
<comment type="caution">
    <text evidence="7">The sequence shown here is derived from an EMBL/GenBank/DDBJ whole genome shotgun (WGS) entry which is preliminary data.</text>
</comment>
<dbReference type="InterPro" id="IPR009056">
    <property type="entry name" value="Cyt_c-like_dom"/>
</dbReference>
<keyword evidence="1 4" id="KW-0349">Heme</keyword>
<keyword evidence="2 4" id="KW-0479">Metal-binding</keyword>
<dbReference type="SUPFAM" id="SSF46626">
    <property type="entry name" value="Cytochrome c"/>
    <property type="match status" value="1"/>
</dbReference>
<dbReference type="Pfam" id="PF00034">
    <property type="entry name" value="Cytochrom_C"/>
    <property type="match status" value="1"/>
</dbReference>
<dbReference type="GO" id="GO:0020037">
    <property type="term" value="F:heme binding"/>
    <property type="evidence" value="ECO:0007669"/>
    <property type="project" value="InterPro"/>
</dbReference>
<dbReference type="EMBL" id="BATB01000110">
    <property type="protein sequence ID" value="GAD57601.1"/>
    <property type="molecule type" value="Genomic_DNA"/>
</dbReference>
<evidence type="ECO:0000313" key="8">
    <source>
        <dbReference type="Proteomes" id="UP000016566"/>
    </source>
</evidence>
<dbReference type="RefSeq" id="WP_021695699.1">
    <property type="nucleotide sequence ID" value="NZ_BATB01000110.1"/>
</dbReference>
<name>U2YQ98_9RHOB</name>
<dbReference type="GO" id="GO:0009055">
    <property type="term" value="F:electron transfer activity"/>
    <property type="evidence" value="ECO:0007669"/>
    <property type="project" value="InterPro"/>
</dbReference>
<feature type="chain" id="PRO_5004637814" evidence="5">
    <location>
        <begin position="21"/>
        <end position="137"/>
    </location>
</feature>
<keyword evidence="8" id="KW-1185">Reference proteome</keyword>
<evidence type="ECO:0000256" key="5">
    <source>
        <dbReference type="SAM" id="SignalP"/>
    </source>
</evidence>
<dbReference type="Gene3D" id="1.10.760.10">
    <property type="entry name" value="Cytochrome c-like domain"/>
    <property type="match status" value="1"/>
</dbReference>
<dbReference type="STRING" id="1337093.MBELCI_3653"/>
<protein>
    <submittedName>
        <fullName evidence="7">Cytochrome c family protein</fullName>
    </submittedName>
</protein>
<dbReference type="OrthoDB" id="5514238at2"/>
<gene>
    <name evidence="7" type="ORF">MBELCI_3653</name>
</gene>
<feature type="domain" description="Cytochrome c" evidence="6">
    <location>
        <begin position="26"/>
        <end position="135"/>
    </location>
</feature>
<organism evidence="7 8">
    <name type="scientific">Limimaricola cinnabarinus LL-001</name>
    <dbReference type="NCBI Taxonomy" id="1337093"/>
    <lineage>
        <taxon>Bacteria</taxon>
        <taxon>Pseudomonadati</taxon>
        <taxon>Pseudomonadota</taxon>
        <taxon>Alphaproteobacteria</taxon>
        <taxon>Rhodobacterales</taxon>
        <taxon>Paracoccaceae</taxon>
        <taxon>Limimaricola</taxon>
    </lineage>
</organism>
<sequence length="137" mass="14365">MNWNIKAAALSAAMALGACAMPGPEPELLTGRAIFLQNCASCHGADGRGDGPMAAGLPRPPADLTRLRAEGEPFPTVHVMSYIDGYFRQDDPGQVMPEFSGVFTGPTLHVDTGDGLLTPTPQPLVALSEYLATLQEG</sequence>